<dbReference type="RefSeq" id="WP_114454189.1">
    <property type="nucleotide sequence ID" value="NZ_QPJC01000011.1"/>
</dbReference>
<dbReference type="OrthoDB" id="4772576at2"/>
<dbReference type="EMBL" id="QPJC01000011">
    <property type="protein sequence ID" value="RCW40498.1"/>
    <property type="molecule type" value="Genomic_DNA"/>
</dbReference>
<proteinExistence type="predicted"/>
<dbReference type="InterPro" id="IPR024425">
    <property type="entry name" value="LiaF-like_C"/>
</dbReference>
<evidence type="ECO:0000313" key="3">
    <source>
        <dbReference type="EMBL" id="RCW40498.1"/>
    </source>
</evidence>
<accession>A0A368VGP8</accession>
<dbReference type="Pfam" id="PF08044">
    <property type="entry name" value="DUF1707"/>
    <property type="match status" value="1"/>
</dbReference>
<dbReference type="Proteomes" id="UP000253495">
    <property type="component" value="Unassembled WGS sequence"/>
</dbReference>
<dbReference type="PANTHER" id="PTHR40763:SF4">
    <property type="entry name" value="DUF1707 DOMAIN-CONTAINING PROTEIN"/>
    <property type="match status" value="1"/>
</dbReference>
<reference evidence="3 4" key="1">
    <citation type="submission" date="2018-07" db="EMBL/GenBank/DDBJ databases">
        <title>Genomic Encyclopedia of Type Strains, Phase III (KMG-III): the genomes of soil and plant-associated and newly described type strains.</title>
        <authorList>
            <person name="Whitman W."/>
        </authorList>
    </citation>
    <scope>NUCLEOTIDE SEQUENCE [LARGE SCALE GENOMIC DNA]</scope>
    <source>
        <strain evidence="3 4">CECT 8575</strain>
    </source>
</reference>
<feature type="domain" description="DUF1707" evidence="1">
    <location>
        <begin position="12"/>
        <end position="64"/>
    </location>
</feature>
<organism evidence="3 4">
    <name type="scientific">Halopolyspora algeriensis</name>
    <dbReference type="NCBI Taxonomy" id="1500506"/>
    <lineage>
        <taxon>Bacteria</taxon>
        <taxon>Bacillati</taxon>
        <taxon>Actinomycetota</taxon>
        <taxon>Actinomycetes</taxon>
        <taxon>Actinomycetes incertae sedis</taxon>
        <taxon>Halopolyspora</taxon>
    </lineage>
</organism>
<sequence>MSASGGSDDPSIRASDAERERVNHQLNEAVGEGRLTLDEFTQRLNQVYESSTRGELQRITADLPASDSGSAALPAETGGDTGKRRWTLAILGGSDYKGRRRVPPRIGFFAFMGGSTIDLCEAQLPGDAVEITLVSIMGGTDVIVPKGIRVELDSTDFLGGDDLKIDESAEVANSPVVRIRSYSLLGGSNICHPKKRKPRWWQ</sequence>
<dbReference type="AlphaFoldDB" id="A0A368VGP8"/>
<feature type="domain" description="Cell wall-active antibiotics response LiaF-like C-terminal" evidence="2">
    <location>
        <begin position="108"/>
        <end position="175"/>
    </location>
</feature>
<dbReference type="Pfam" id="PF09922">
    <property type="entry name" value="LiaF-like_C"/>
    <property type="match status" value="1"/>
</dbReference>
<dbReference type="PANTHER" id="PTHR40763">
    <property type="entry name" value="MEMBRANE PROTEIN-RELATED"/>
    <property type="match status" value="1"/>
</dbReference>
<comment type="caution">
    <text evidence="3">The sequence shown here is derived from an EMBL/GenBank/DDBJ whole genome shotgun (WGS) entry which is preliminary data.</text>
</comment>
<evidence type="ECO:0000259" key="2">
    <source>
        <dbReference type="Pfam" id="PF09922"/>
    </source>
</evidence>
<protein>
    <submittedName>
        <fullName evidence="3">Cell wall-active antibiotic response 4TMS protein YvqF</fullName>
    </submittedName>
</protein>
<gene>
    <name evidence="3" type="ORF">DFQ14_111147</name>
</gene>
<evidence type="ECO:0000313" key="4">
    <source>
        <dbReference type="Proteomes" id="UP000253495"/>
    </source>
</evidence>
<evidence type="ECO:0000259" key="1">
    <source>
        <dbReference type="Pfam" id="PF08044"/>
    </source>
</evidence>
<dbReference type="InterPro" id="IPR012551">
    <property type="entry name" value="DUF1707_SHOCT-like"/>
</dbReference>
<keyword evidence="4" id="KW-1185">Reference proteome</keyword>
<name>A0A368VGP8_9ACTN</name>